<dbReference type="SMART" id="SM01160">
    <property type="entry name" value="DUF1751"/>
    <property type="match status" value="1"/>
</dbReference>
<evidence type="ECO:0000256" key="5">
    <source>
        <dbReference type="SAM" id="MobiDB-lite"/>
    </source>
</evidence>
<evidence type="ECO:0000256" key="6">
    <source>
        <dbReference type="SAM" id="Phobius"/>
    </source>
</evidence>
<feature type="compositionally biased region" description="Polar residues" evidence="5">
    <location>
        <begin position="362"/>
        <end position="378"/>
    </location>
</feature>
<comment type="subcellular location">
    <subcellularLocation>
        <location evidence="1">Membrane</location>
        <topology evidence="1">Multi-pass membrane protein</topology>
    </subcellularLocation>
</comment>
<dbReference type="Proteomes" id="UP001600888">
    <property type="component" value="Unassembled WGS sequence"/>
</dbReference>
<feature type="transmembrane region" description="Helical" evidence="6">
    <location>
        <begin position="97"/>
        <end position="119"/>
    </location>
</feature>
<keyword evidence="2 6" id="KW-0812">Transmembrane</keyword>
<reference evidence="7 8" key="1">
    <citation type="submission" date="2024-03" db="EMBL/GenBank/DDBJ databases">
        <title>A high-quality draft genome sequence of Diaporthe vaccinii, a causative agent of upright dieback and viscid rot disease in cranberry plants.</title>
        <authorList>
            <person name="Sarrasin M."/>
            <person name="Lang B.F."/>
            <person name="Burger G."/>
        </authorList>
    </citation>
    <scope>NUCLEOTIDE SEQUENCE [LARGE SCALE GENOMIC DNA]</scope>
    <source>
        <strain evidence="7 8">IS7</strain>
    </source>
</reference>
<evidence type="ECO:0000313" key="8">
    <source>
        <dbReference type="Proteomes" id="UP001600888"/>
    </source>
</evidence>
<dbReference type="PANTHER" id="PTHR13377">
    <property type="entry name" value="PLACENTAL PROTEIN 6"/>
    <property type="match status" value="1"/>
</dbReference>
<feature type="compositionally biased region" description="Pro residues" evidence="5">
    <location>
        <begin position="343"/>
        <end position="358"/>
    </location>
</feature>
<comment type="caution">
    <text evidence="7">The sequence shown here is derived from an EMBL/GenBank/DDBJ whole genome shotgun (WGS) entry which is preliminary data.</text>
</comment>
<dbReference type="Pfam" id="PF08551">
    <property type="entry name" value="DUF1751"/>
    <property type="match status" value="1"/>
</dbReference>
<proteinExistence type="predicted"/>
<name>A0ABR4F5W1_9PEZI</name>
<keyword evidence="8" id="KW-1185">Reference proteome</keyword>
<feature type="compositionally biased region" description="Basic and acidic residues" evidence="5">
    <location>
        <begin position="390"/>
        <end position="400"/>
    </location>
</feature>
<keyword evidence="3 6" id="KW-1133">Transmembrane helix</keyword>
<organism evidence="7 8">
    <name type="scientific">Diaporthe vaccinii</name>
    <dbReference type="NCBI Taxonomy" id="105482"/>
    <lineage>
        <taxon>Eukaryota</taxon>
        <taxon>Fungi</taxon>
        <taxon>Dikarya</taxon>
        <taxon>Ascomycota</taxon>
        <taxon>Pezizomycotina</taxon>
        <taxon>Sordariomycetes</taxon>
        <taxon>Sordariomycetidae</taxon>
        <taxon>Diaporthales</taxon>
        <taxon>Diaporthaceae</taxon>
        <taxon>Diaporthe</taxon>
        <taxon>Diaporthe eres species complex</taxon>
    </lineage>
</organism>
<evidence type="ECO:0008006" key="9">
    <source>
        <dbReference type="Google" id="ProtNLM"/>
    </source>
</evidence>
<keyword evidence="4 6" id="KW-0472">Membrane</keyword>
<feature type="transmembrane region" description="Helical" evidence="6">
    <location>
        <begin position="169"/>
        <end position="197"/>
    </location>
</feature>
<evidence type="ECO:0000256" key="3">
    <source>
        <dbReference type="ARBA" id="ARBA00022989"/>
    </source>
</evidence>
<feature type="transmembrane region" description="Helical" evidence="6">
    <location>
        <begin position="125"/>
        <end position="148"/>
    </location>
</feature>
<gene>
    <name evidence="7" type="ORF">FJTKL_00601</name>
</gene>
<feature type="region of interest" description="Disordered" evidence="5">
    <location>
        <begin position="318"/>
        <end position="400"/>
    </location>
</feature>
<evidence type="ECO:0000313" key="7">
    <source>
        <dbReference type="EMBL" id="KAL2290090.1"/>
    </source>
</evidence>
<protein>
    <recommendedName>
        <fullName evidence="9">Rhomboid family protein</fullName>
    </recommendedName>
</protein>
<dbReference type="InterPro" id="IPR035952">
    <property type="entry name" value="Rhomboid-like_sf"/>
</dbReference>
<evidence type="ECO:0000256" key="2">
    <source>
        <dbReference type="ARBA" id="ARBA00022692"/>
    </source>
</evidence>
<evidence type="ECO:0000256" key="4">
    <source>
        <dbReference type="ARBA" id="ARBA00023136"/>
    </source>
</evidence>
<accession>A0ABR4F5W1</accession>
<feature type="region of interest" description="Disordered" evidence="5">
    <location>
        <begin position="275"/>
        <end position="297"/>
    </location>
</feature>
<dbReference type="PANTHER" id="PTHR13377:SF3">
    <property type="entry name" value="TRANSMEMBRANE PROTEIN 115"/>
    <property type="match status" value="1"/>
</dbReference>
<dbReference type="SUPFAM" id="SSF144091">
    <property type="entry name" value="Rhomboid-like"/>
    <property type="match status" value="1"/>
</dbReference>
<dbReference type="InterPro" id="IPR013861">
    <property type="entry name" value="TMEM115/Pdh1/Rbl19"/>
</dbReference>
<dbReference type="EMBL" id="JBAWTH010000010">
    <property type="protein sequence ID" value="KAL2290090.1"/>
    <property type="molecule type" value="Genomic_DNA"/>
</dbReference>
<sequence length="400" mass="42721">MPPRINIPPVTRILLITLGLQSILSAAIRYKQWTANSEIVIPYLNLIPQLSLIYPWTFLTTTLVESNVFTLAIAAITLYHGGRYLERAWSSKEFAKFLLITALIPNTLCFGVMVTFFTVTRNESWTLTTIAGTIPLQISFLVAFSQLVPAHTVTLFRGILSLRVPRFPLVYLGLVLVLSLTPLLTLASFLLAVFGLLTSWTYLRFYKTVFPDLDSSQTPYSLRGDASETFAFAEFFPAPAKPLVAALGDQVFNVLVALRLCTPFSQAEVSAAGGNSGGYHPYSHRNAAPGSARAEAERRRALALRALDQKLHAATAGRGGAAGSASAGAAAGGASGAGRSVSPAPPPPAVTADPPPTTGPTVLQQPVSNNQTAMTSRPSDGMLGETTYTPDHDDGDKSEA</sequence>
<evidence type="ECO:0000256" key="1">
    <source>
        <dbReference type="ARBA" id="ARBA00004141"/>
    </source>
</evidence>